<dbReference type="Pfam" id="PF17768">
    <property type="entry name" value="RecJ_OB"/>
    <property type="match status" value="1"/>
</dbReference>
<accession>A0A371AWR8</accession>
<dbReference type="InterPro" id="IPR041122">
    <property type="entry name" value="RecJ_OB"/>
</dbReference>
<dbReference type="Pfam" id="PF02272">
    <property type="entry name" value="DHHA1"/>
    <property type="match status" value="1"/>
</dbReference>
<dbReference type="PANTHER" id="PTHR30255">
    <property type="entry name" value="SINGLE-STRANDED-DNA-SPECIFIC EXONUCLEASE RECJ"/>
    <property type="match status" value="1"/>
</dbReference>
<dbReference type="Gene3D" id="3.90.1640.30">
    <property type="match status" value="1"/>
</dbReference>
<evidence type="ECO:0000256" key="1">
    <source>
        <dbReference type="ARBA" id="ARBA00005915"/>
    </source>
</evidence>
<organism evidence="9 10">
    <name type="scientific">Anaerosacchariphilus polymeriproducens</name>
    <dbReference type="NCBI Taxonomy" id="1812858"/>
    <lineage>
        <taxon>Bacteria</taxon>
        <taxon>Bacillati</taxon>
        <taxon>Bacillota</taxon>
        <taxon>Clostridia</taxon>
        <taxon>Lachnospirales</taxon>
        <taxon>Lachnospiraceae</taxon>
        <taxon>Anaerosacchariphilus</taxon>
    </lineage>
</organism>
<dbReference type="EMBL" id="QRCT01000016">
    <property type="protein sequence ID" value="RDU24003.1"/>
    <property type="molecule type" value="Genomic_DNA"/>
</dbReference>
<dbReference type="InterPro" id="IPR001667">
    <property type="entry name" value="DDH_dom"/>
</dbReference>
<dbReference type="AlphaFoldDB" id="A0A371AWR8"/>
<dbReference type="InterPro" id="IPR038763">
    <property type="entry name" value="DHH_sf"/>
</dbReference>
<sequence>MEKWFIAAKRADFNQISKRFGISPVTARILRNRDLLEEKEIAFYLNGTLEDLHNPREMKDMELAVTILKEKIKSKKKIRIIGDYDIDGVNATHILLTGLHKCGALADIEIPDRMKDGYGINENLIQSAYEKGIDTIITCDNGIAAIDQIAFAKELGMTVIVTDHHDIPYIEVAGEKQYLRSKADAIVNPKQLECSYPFKNLCGAAVAYKLVETLYQEYKIEKSCLYELLEYVAIATVGDVMDLQGENRVLVKYGLENLKRTRNLGLKALIGINQLDCERLSAYHIGFVLGPCINASGRLDTAKRAFSLLQADNMADANRIAGDLKALNDSRKEMTMQGLEKAIEMVENSSLIEDKVLVIYLPDCHESLAGIIAGRVREKYNKPVFVLTKGEEGIKGSGRSIESYHMFEEMNKCKELFTKFGGHPMAAGLSMEEKNIELLRETLNTNAALTEEDFVSKIMIDVPMPIDYITEEFIKELEILEPFGKGNTKPVFAEKDLRIISLKVLGKNKNVLKMLIENGKQIKMEALYFGNTDDFYEYLCCKYSKEKVDFLYEGKPTDLSLSLTYYPSINEFNGRKTLQIIIQNYQ</sequence>
<dbReference type="Pfam" id="PF01368">
    <property type="entry name" value="DHH"/>
    <property type="match status" value="1"/>
</dbReference>
<comment type="similarity">
    <text evidence="1">Belongs to the RecJ family.</text>
</comment>
<dbReference type="NCBIfam" id="TIGR00644">
    <property type="entry name" value="recJ"/>
    <property type="match status" value="1"/>
</dbReference>
<dbReference type="GO" id="GO:0008409">
    <property type="term" value="F:5'-3' exonuclease activity"/>
    <property type="evidence" value="ECO:0007669"/>
    <property type="project" value="InterPro"/>
</dbReference>
<dbReference type="InterPro" id="IPR004610">
    <property type="entry name" value="RecJ"/>
</dbReference>
<dbReference type="InterPro" id="IPR051673">
    <property type="entry name" value="SSDNA_exonuclease_RecJ"/>
</dbReference>
<dbReference type="RefSeq" id="WP_115481436.1">
    <property type="nucleotide sequence ID" value="NZ_QRCT01000016.1"/>
</dbReference>
<evidence type="ECO:0000313" key="9">
    <source>
        <dbReference type="EMBL" id="RDU24003.1"/>
    </source>
</evidence>
<keyword evidence="3" id="KW-0540">Nuclease</keyword>
<dbReference type="PANTHER" id="PTHR30255:SF2">
    <property type="entry name" value="SINGLE-STRANDED-DNA-SPECIFIC EXONUCLEASE RECJ"/>
    <property type="match status" value="1"/>
</dbReference>
<dbReference type="GO" id="GO:0006310">
    <property type="term" value="P:DNA recombination"/>
    <property type="evidence" value="ECO:0007669"/>
    <property type="project" value="InterPro"/>
</dbReference>
<feature type="domain" description="DHHA1" evidence="7">
    <location>
        <begin position="354"/>
        <end position="445"/>
    </location>
</feature>
<gene>
    <name evidence="9" type="primary">recJ</name>
    <name evidence="9" type="ORF">DWV06_06840</name>
</gene>
<keyword evidence="5 9" id="KW-0269">Exonuclease</keyword>
<dbReference type="OrthoDB" id="9809852at2"/>
<dbReference type="SUPFAM" id="SSF64182">
    <property type="entry name" value="DHH phosphoesterases"/>
    <property type="match status" value="1"/>
</dbReference>
<dbReference type="GO" id="GO:0003676">
    <property type="term" value="F:nucleic acid binding"/>
    <property type="evidence" value="ECO:0007669"/>
    <property type="project" value="InterPro"/>
</dbReference>
<comment type="caution">
    <text evidence="9">The sequence shown here is derived from an EMBL/GenBank/DDBJ whole genome shotgun (WGS) entry which is preliminary data.</text>
</comment>
<keyword evidence="4" id="KW-0378">Hydrolase</keyword>
<dbReference type="Gene3D" id="3.10.310.30">
    <property type="match status" value="1"/>
</dbReference>
<feature type="domain" description="RecJ OB" evidence="8">
    <location>
        <begin position="460"/>
        <end position="583"/>
    </location>
</feature>
<dbReference type="GO" id="GO:0006281">
    <property type="term" value="P:DNA repair"/>
    <property type="evidence" value="ECO:0007669"/>
    <property type="project" value="InterPro"/>
</dbReference>
<evidence type="ECO:0000259" key="7">
    <source>
        <dbReference type="Pfam" id="PF02272"/>
    </source>
</evidence>
<feature type="domain" description="DDH" evidence="6">
    <location>
        <begin position="77"/>
        <end position="236"/>
    </location>
</feature>
<evidence type="ECO:0000259" key="8">
    <source>
        <dbReference type="Pfam" id="PF17768"/>
    </source>
</evidence>
<evidence type="ECO:0000256" key="5">
    <source>
        <dbReference type="ARBA" id="ARBA00022839"/>
    </source>
</evidence>
<name>A0A371AWR8_9FIRM</name>
<dbReference type="Proteomes" id="UP000255036">
    <property type="component" value="Unassembled WGS sequence"/>
</dbReference>
<dbReference type="InterPro" id="IPR003156">
    <property type="entry name" value="DHHA1_dom"/>
</dbReference>
<evidence type="ECO:0000259" key="6">
    <source>
        <dbReference type="Pfam" id="PF01368"/>
    </source>
</evidence>
<reference evidence="9 10" key="1">
    <citation type="submission" date="2018-07" db="EMBL/GenBank/DDBJ databases">
        <title>Anaerosacharophilus polymeroproducens gen. nov. sp. nov., an anaerobic bacterium isolated from salt field.</title>
        <authorList>
            <person name="Kim W."/>
            <person name="Yang S.-H."/>
            <person name="Oh J."/>
            <person name="Lee J.-H."/>
            <person name="Kwon K.K."/>
        </authorList>
    </citation>
    <scope>NUCLEOTIDE SEQUENCE [LARGE SCALE GENOMIC DNA]</scope>
    <source>
        <strain evidence="9 10">MCWD5</strain>
    </source>
</reference>
<evidence type="ECO:0000256" key="3">
    <source>
        <dbReference type="ARBA" id="ARBA00022722"/>
    </source>
</evidence>
<proteinExistence type="inferred from homology"/>
<evidence type="ECO:0000313" key="10">
    <source>
        <dbReference type="Proteomes" id="UP000255036"/>
    </source>
</evidence>
<evidence type="ECO:0000256" key="4">
    <source>
        <dbReference type="ARBA" id="ARBA00022801"/>
    </source>
</evidence>
<evidence type="ECO:0000256" key="2">
    <source>
        <dbReference type="ARBA" id="ARBA00019841"/>
    </source>
</evidence>
<protein>
    <recommendedName>
        <fullName evidence="2">Single-stranded-DNA-specific exonuclease RecJ</fullName>
    </recommendedName>
</protein>
<keyword evidence="10" id="KW-1185">Reference proteome</keyword>